<keyword evidence="4" id="KW-1185">Reference proteome</keyword>
<gene>
    <name evidence="3" type="ORF">PBRASI_LOCUS5746</name>
</gene>
<dbReference type="OrthoDB" id="2963168at2759"/>
<protein>
    <submittedName>
        <fullName evidence="3">9475_t:CDS:1</fullName>
    </submittedName>
</protein>
<dbReference type="AlphaFoldDB" id="A0A9N9FUX0"/>
<evidence type="ECO:0000256" key="1">
    <source>
        <dbReference type="ARBA" id="ARBA00022741"/>
    </source>
</evidence>
<evidence type="ECO:0000313" key="3">
    <source>
        <dbReference type="EMBL" id="CAG8564118.1"/>
    </source>
</evidence>
<keyword evidence="1" id="KW-0547">Nucleotide-binding</keyword>
<dbReference type="Pfam" id="PF00012">
    <property type="entry name" value="HSP70"/>
    <property type="match status" value="1"/>
</dbReference>
<dbReference type="Gene3D" id="3.90.640.10">
    <property type="entry name" value="Actin, Chain A, domain 4"/>
    <property type="match status" value="1"/>
</dbReference>
<dbReference type="InterPro" id="IPR043129">
    <property type="entry name" value="ATPase_NBD"/>
</dbReference>
<proteinExistence type="predicted"/>
<dbReference type="PANTHER" id="PTHR14187">
    <property type="entry name" value="ALPHA KINASE/ELONGATION FACTOR 2 KINASE"/>
    <property type="match status" value="1"/>
</dbReference>
<reference evidence="3" key="1">
    <citation type="submission" date="2021-06" db="EMBL/GenBank/DDBJ databases">
        <authorList>
            <person name="Kallberg Y."/>
            <person name="Tangrot J."/>
            <person name="Rosling A."/>
        </authorList>
    </citation>
    <scope>NUCLEOTIDE SEQUENCE</scope>
    <source>
        <strain evidence="3">BR232B</strain>
    </source>
</reference>
<comment type="caution">
    <text evidence="3">The sequence shown here is derived from an EMBL/GenBank/DDBJ whole genome shotgun (WGS) entry which is preliminary data.</text>
</comment>
<dbReference type="SUPFAM" id="SSF53067">
    <property type="entry name" value="Actin-like ATPase domain"/>
    <property type="match status" value="2"/>
</dbReference>
<sequence length="523" mass="59518">MSAFTSPNLAEKDIRVVVGIDFGTTFSGFALANKANPGIIETHETWPDRKGHLKTNTALQYDEKWNVIRWGAPALASRPKRKKNSAAVVETKPVELFKLHLGEMEHSKKPPLPTGLDYRKAITDYLRQMSKLVKDTLKIRWPGLEFDRHVLKVMTVPAEYDEKARFTLRTCAYEAGLIDTMNSEHLEFTPEPEAAAIYCIKVLKEHSLEKESSFLIVDCGGGTVDLTVRILKENNKLTEVTERTGDFCGGSYVDKEFLKYLEKQIGSSAMRTLEEKHYAQLQYLVQEFCAIAKFEFNGNNNFGVKEIDLEEVCPVLKQYVTGDMRDNMEEQEWMIQLDHGTIKGFFDPVVEKIITLIENQLSAAKNKVSAMFMVGGFSESKYLFKRVKQKFDTRVPIIAIPSDPIAAVVRGAVLYGMNMATIETRVLKRTYGLRLATRWKHGDPIERKTETGRIKYFKRIVKRGTEVPVDASFFQGVHPSYPEQTEMDFHIYTTPSDDGKYCDDDEMDHFGSMTIVSRLGPVR</sequence>
<dbReference type="GO" id="GO:0140662">
    <property type="term" value="F:ATP-dependent protein folding chaperone"/>
    <property type="evidence" value="ECO:0007669"/>
    <property type="project" value="InterPro"/>
</dbReference>
<accession>A0A9N9FUX0</accession>
<dbReference type="EMBL" id="CAJVPI010000701">
    <property type="protein sequence ID" value="CAG8564118.1"/>
    <property type="molecule type" value="Genomic_DNA"/>
</dbReference>
<dbReference type="CDD" id="cd10229">
    <property type="entry name" value="ASKHA_NBD_HSP70_HSPA12"/>
    <property type="match status" value="1"/>
</dbReference>
<dbReference type="Gene3D" id="3.30.420.40">
    <property type="match status" value="2"/>
</dbReference>
<dbReference type="InterPro" id="IPR013126">
    <property type="entry name" value="Hsp_70_fam"/>
</dbReference>
<evidence type="ECO:0000256" key="2">
    <source>
        <dbReference type="ARBA" id="ARBA00022840"/>
    </source>
</evidence>
<name>A0A9N9FUX0_9GLOM</name>
<dbReference type="Proteomes" id="UP000789739">
    <property type="component" value="Unassembled WGS sequence"/>
</dbReference>
<evidence type="ECO:0000313" key="4">
    <source>
        <dbReference type="Proteomes" id="UP000789739"/>
    </source>
</evidence>
<keyword evidence="2" id="KW-0067">ATP-binding</keyword>
<dbReference type="GO" id="GO:0005524">
    <property type="term" value="F:ATP binding"/>
    <property type="evidence" value="ECO:0007669"/>
    <property type="project" value="UniProtKB-KW"/>
</dbReference>
<organism evidence="3 4">
    <name type="scientific">Paraglomus brasilianum</name>
    <dbReference type="NCBI Taxonomy" id="144538"/>
    <lineage>
        <taxon>Eukaryota</taxon>
        <taxon>Fungi</taxon>
        <taxon>Fungi incertae sedis</taxon>
        <taxon>Mucoromycota</taxon>
        <taxon>Glomeromycotina</taxon>
        <taxon>Glomeromycetes</taxon>
        <taxon>Paraglomerales</taxon>
        <taxon>Paraglomeraceae</taxon>
        <taxon>Paraglomus</taxon>
    </lineage>
</organism>
<dbReference type="PANTHER" id="PTHR14187:SF5">
    <property type="entry name" value="HEAT SHOCK 70 KDA PROTEIN 12A"/>
    <property type="match status" value="1"/>
</dbReference>